<accession>A0A1G8DAX7</accession>
<reference evidence="1 2" key="1">
    <citation type="submission" date="2016-10" db="EMBL/GenBank/DDBJ databases">
        <authorList>
            <person name="de Groot N.N."/>
        </authorList>
    </citation>
    <scope>NUCLEOTIDE SEQUENCE [LARGE SCALE GENOMIC DNA]</scope>
    <source>
        <strain evidence="1 2">DSM 44892</strain>
    </source>
</reference>
<dbReference type="Gene3D" id="3.30.70.1280">
    <property type="entry name" value="SP0830-like domains"/>
    <property type="match status" value="1"/>
</dbReference>
<evidence type="ECO:0000313" key="2">
    <source>
        <dbReference type="Proteomes" id="UP000183263"/>
    </source>
</evidence>
<dbReference type="Pfam" id="PF08002">
    <property type="entry name" value="DUF1697"/>
    <property type="match status" value="1"/>
</dbReference>
<dbReference type="SUPFAM" id="SSF160379">
    <property type="entry name" value="SP0830-like"/>
    <property type="match status" value="1"/>
</dbReference>
<evidence type="ECO:0000313" key="1">
    <source>
        <dbReference type="EMBL" id="SDH54825.1"/>
    </source>
</evidence>
<protein>
    <submittedName>
        <fullName evidence="1">Uncharacterized conserved protein, DUF1697 family</fullName>
    </submittedName>
</protein>
<gene>
    <name evidence="1" type="ORF">SAMN05444695_102253</name>
</gene>
<sequence>MPTGVGVIAYPHRMDDTGTPRFAALLRGINVGGVTIKMADLRRVFAEQGFEEVRTVLASGNVLFDVPADSGHAPDPATLRSRIETALGGEFGYDARVFVLDVATLRSIVAAYPFDPEQPGRHPYVVFVSDPGALEALASGRDRLDPAVERIETGDGVLYWEVERGKTLESTLGKRTAAAKIKSHTTTRNLRTLTRMLS</sequence>
<proteinExistence type="predicted"/>
<dbReference type="InterPro" id="IPR012545">
    <property type="entry name" value="DUF1697"/>
</dbReference>
<dbReference type="PANTHER" id="PTHR36439">
    <property type="entry name" value="BLL4334 PROTEIN"/>
    <property type="match status" value="1"/>
</dbReference>
<dbReference type="EMBL" id="FNDN01000002">
    <property type="protein sequence ID" value="SDH54825.1"/>
    <property type="molecule type" value="Genomic_DNA"/>
</dbReference>
<dbReference type="Gene3D" id="3.30.70.1260">
    <property type="entry name" value="bacterial protein sp0830 like"/>
    <property type="match status" value="1"/>
</dbReference>
<dbReference type="PIRSF" id="PIRSF008502">
    <property type="entry name" value="UCP008502"/>
    <property type="match status" value="1"/>
</dbReference>
<organism evidence="1 2">
    <name type="scientific">Rhodococcus triatomae</name>
    <dbReference type="NCBI Taxonomy" id="300028"/>
    <lineage>
        <taxon>Bacteria</taxon>
        <taxon>Bacillati</taxon>
        <taxon>Actinomycetota</taxon>
        <taxon>Actinomycetes</taxon>
        <taxon>Mycobacteriales</taxon>
        <taxon>Nocardiaceae</taxon>
        <taxon>Rhodococcus</taxon>
    </lineage>
</organism>
<dbReference type="Proteomes" id="UP000183263">
    <property type="component" value="Unassembled WGS sequence"/>
</dbReference>
<dbReference type="AlphaFoldDB" id="A0A1G8DAX7"/>
<dbReference type="PANTHER" id="PTHR36439:SF1">
    <property type="entry name" value="DUF1697 DOMAIN-CONTAINING PROTEIN"/>
    <property type="match status" value="1"/>
</dbReference>
<name>A0A1G8DAX7_9NOCA</name>
<keyword evidence="2" id="KW-1185">Reference proteome</keyword>